<evidence type="ECO:0000313" key="2">
    <source>
        <dbReference type="EMBL" id="EQD47362.1"/>
    </source>
</evidence>
<dbReference type="EMBL" id="AUZY01008093">
    <property type="protein sequence ID" value="EQD47362.1"/>
    <property type="molecule type" value="Genomic_DNA"/>
</dbReference>
<reference evidence="2" key="2">
    <citation type="journal article" date="2014" name="ISME J.">
        <title>Microbial stratification in low pH oxic and suboxic macroscopic growths along an acid mine drainage.</title>
        <authorList>
            <person name="Mendez-Garcia C."/>
            <person name="Mesa V."/>
            <person name="Sprenger R.R."/>
            <person name="Richter M."/>
            <person name="Diez M.S."/>
            <person name="Solano J."/>
            <person name="Bargiela R."/>
            <person name="Golyshina O.V."/>
            <person name="Manteca A."/>
            <person name="Ramos J.L."/>
            <person name="Gallego J.R."/>
            <person name="Llorente I."/>
            <person name="Martins Dos Santos V.A."/>
            <person name="Jensen O.N."/>
            <person name="Pelaez A.I."/>
            <person name="Sanchez J."/>
            <person name="Ferrer M."/>
        </authorList>
    </citation>
    <scope>NUCLEOTIDE SEQUENCE</scope>
</reference>
<sequence length="198" mass="22231">MTSTTTTSVVVTRAYAYALDPTPEQISTLRSHVGGSRFAYNAMLALVKDNWDENRAKKEAGIEVAKGDWIDTGHFGLLYLWAEHRDELAPWWAENGVSTYNDAAQRLSAALTNFRKGRAKFPHFKHKGQGGSVRFLGPAVRLTDSHHVRVARIGELKTYESTRKLYRHLEHGTSKILAATLTERGGKWMISFTVKVTQ</sequence>
<feature type="non-terminal residue" evidence="2">
    <location>
        <position position="198"/>
    </location>
</feature>
<comment type="caution">
    <text evidence="2">The sequence shown here is derived from an EMBL/GenBank/DDBJ whole genome shotgun (WGS) entry which is preliminary data.</text>
</comment>
<proteinExistence type="predicted"/>
<feature type="domain" description="Transposase putative helix-turn-helix" evidence="1">
    <location>
        <begin position="11"/>
        <end position="55"/>
    </location>
</feature>
<gene>
    <name evidence="2" type="ORF">B1B_12367</name>
</gene>
<reference evidence="2" key="1">
    <citation type="submission" date="2013-08" db="EMBL/GenBank/DDBJ databases">
        <authorList>
            <person name="Mendez C."/>
            <person name="Richter M."/>
            <person name="Ferrer M."/>
            <person name="Sanchez J."/>
        </authorList>
    </citation>
    <scope>NUCLEOTIDE SEQUENCE</scope>
</reference>
<dbReference type="AlphaFoldDB" id="T0ZS56"/>
<dbReference type="InterPro" id="IPR021027">
    <property type="entry name" value="Transposase_put_HTH"/>
</dbReference>
<name>T0ZS56_9ZZZZ</name>
<evidence type="ECO:0000259" key="1">
    <source>
        <dbReference type="Pfam" id="PF12323"/>
    </source>
</evidence>
<accession>T0ZS56</accession>
<organism evidence="2">
    <name type="scientific">mine drainage metagenome</name>
    <dbReference type="NCBI Taxonomy" id="410659"/>
    <lineage>
        <taxon>unclassified sequences</taxon>
        <taxon>metagenomes</taxon>
        <taxon>ecological metagenomes</taxon>
    </lineage>
</organism>
<protein>
    <submittedName>
        <fullName evidence="2">Transposase, IS605 OrfB family</fullName>
    </submittedName>
</protein>
<dbReference type="Pfam" id="PF12323">
    <property type="entry name" value="HTH_OrfB_IS605"/>
    <property type="match status" value="1"/>
</dbReference>